<gene>
    <name evidence="4" type="ORF">F8O05_11565</name>
</gene>
<dbReference type="Proteomes" id="UP000433493">
    <property type="component" value="Unassembled WGS sequence"/>
</dbReference>
<dbReference type="OrthoDB" id="3193022at2"/>
<sequence>MTDPRVLRTREALQAAALELAMADEGKPLNVAAITQRAGINRATFYDHYSSPQEVLMKALSRELDVLRYLDIERRADRTKPRLELLRTGMAGVVAHIRKFEPIYRRSFEHASDGLSQNVLADHFAVSIRQIIDRQPSFPEELNREIAAKFVAYALVGALEVWVLGNQVSEHTLLESILTSMPNWWNDLV</sequence>
<feature type="DNA-binding region" description="H-T-H motif" evidence="2">
    <location>
        <begin position="30"/>
        <end position="49"/>
    </location>
</feature>
<evidence type="ECO:0000259" key="3">
    <source>
        <dbReference type="PROSITE" id="PS50977"/>
    </source>
</evidence>
<name>A0A7J5B982_9MICO</name>
<comment type="caution">
    <text evidence="4">The sequence shown here is derived from an EMBL/GenBank/DDBJ whole genome shotgun (WGS) entry which is preliminary data.</text>
</comment>
<organism evidence="4 5">
    <name type="scientific">Gulosibacter chungangensis</name>
    <dbReference type="NCBI Taxonomy" id="979746"/>
    <lineage>
        <taxon>Bacteria</taxon>
        <taxon>Bacillati</taxon>
        <taxon>Actinomycetota</taxon>
        <taxon>Actinomycetes</taxon>
        <taxon>Micrococcales</taxon>
        <taxon>Microbacteriaceae</taxon>
        <taxon>Gulosibacter</taxon>
    </lineage>
</organism>
<protein>
    <submittedName>
        <fullName evidence="4">TetR/AcrR family transcriptional regulator</fullName>
    </submittedName>
</protein>
<keyword evidence="1 2" id="KW-0238">DNA-binding</keyword>
<evidence type="ECO:0000256" key="1">
    <source>
        <dbReference type="ARBA" id="ARBA00023125"/>
    </source>
</evidence>
<dbReference type="PANTHER" id="PTHR43479:SF11">
    <property type="entry name" value="ACREF_ENVCD OPERON REPRESSOR-RELATED"/>
    <property type="match status" value="1"/>
</dbReference>
<dbReference type="Gene3D" id="1.10.357.10">
    <property type="entry name" value="Tetracycline Repressor, domain 2"/>
    <property type="match status" value="1"/>
</dbReference>
<accession>A0A7J5B982</accession>
<reference evidence="4 5" key="1">
    <citation type="submission" date="2019-09" db="EMBL/GenBank/DDBJ databases">
        <title>Phylogeny of genus Pseudoclavibacter and closely related genus.</title>
        <authorList>
            <person name="Li Y."/>
        </authorList>
    </citation>
    <scope>NUCLEOTIDE SEQUENCE [LARGE SCALE GENOMIC DNA]</scope>
    <source>
        <strain evidence="4 5">KCTC 13959</strain>
    </source>
</reference>
<dbReference type="EMBL" id="WBKB01000007">
    <property type="protein sequence ID" value="KAB1641949.1"/>
    <property type="molecule type" value="Genomic_DNA"/>
</dbReference>
<feature type="domain" description="HTH tetR-type" evidence="3">
    <location>
        <begin position="7"/>
        <end position="67"/>
    </location>
</feature>
<dbReference type="SUPFAM" id="SSF46689">
    <property type="entry name" value="Homeodomain-like"/>
    <property type="match status" value="1"/>
</dbReference>
<keyword evidence="5" id="KW-1185">Reference proteome</keyword>
<evidence type="ECO:0000256" key="2">
    <source>
        <dbReference type="PROSITE-ProRule" id="PRU00335"/>
    </source>
</evidence>
<dbReference type="PROSITE" id="PS50977">
    <property type="entry name" value="HTH_TETR_2"/>
    <property type="match status" value="1"/>
</dbReference>
<proteinExistence type="predicted"/>
<dbReference type="InterPro" id="IPR050624">
    <property type="entry name" value="HTH-type_Tx_Regulator"/>
</dbReference>
<dbReference type="GO" id="GO:0003677">
    <property type="term" value="F:DNA binding"/>
    <property type="evidence" value="ECO:0007669"/>
    <property type="project" value="UniProtKB-UniRule"/>
</dbReference>
<evidence type="ECO:0000313" key="4">
    <source>
        <dbReference type="EMBL" id="KAB1641949.1"/>
    </source>
</evidence>
<evidence type="ECO:0000313" key="5">
    <source>
        <dbReference type="Proteomes" id="UP000433493"/>
    </source>
</evidence>
<dbReference type="InterPro" id="IPR001647">
    <property type="entry name" value="HTH_TetR"/>
</dbReference>
<dbReference type="AlphaFoldDB" id="A0A7J5B982"/>
<dbReference type="RefSeq" id="WP_158052899.1">
    <property type="nucleotide sequence ID" value="NZ_WBKB01000007.1"/>
</dbReference>
<dbReference type="InterPro" id="IPR009057">
    <property type="entry name" value="Homeodomain-like_sf"/>
</dbReference>
<dbReference type="PANTHER" id="PTHR43479">
    <property type="entry name" value="ACREF/ENVCD OPERON REPRESSOR-RELATED"/>
    <property type="match status" value="1"/>
</dbReference>